<dbReference type="EC" id="2.4.1.-" evidence="10"/>
<evidence type="ECO:0000256" key="2">
    <source>
        <dbReference type="ARBA" id="ARBA00008661"/>
    </source>
</evidence>
<dbReference type="Proteomes" id="UP000031668">
    <property type="component" value="Unassembled WGS sequence"/>
</dbReference>
<dbReference type="PANTHER" id="PTHR11214">
    <property type="entry name" value="BETA-1,3-N-ACETYLGLUCOSAMINYLTRANSFERASE"/>
    <property type="match status" value="1"/>
</dbReference>
<evidence type="ECO:0000256" key="9">
    <source>
        <dbReference type="ARBA" id="ARBA00023136"/>
    </source>
</evidence>
<evidence type="ECO:0000256" key="5">
    <source>
        <dbReference type="ARBA" id="ARBA00022692"/>
    </source>
</evidence>
<organism evidence="11 12">
    <name type="scientific">Thelohanellus kitauei</name>
    <name type="common">Myxosporean</name>
    <dbReference type="NCBI Taxonomy" id="669202"/>
    <lineage>
        <taxon>Eukaryota</taxon>
        <taxon>Metazoa</taxon>
        <taxon>Cnidaria</taxon>
        <taxon>Myxozoa</taxon>
        <taxon>Myxosporea</taxon>
        <taxon>Bivalvulida</taxon>
        <taxon>Platysporina</taxon>
        <taxon>Myxobolidae</taxon>
        <taxon>Thelohanellus</taxon>
    </lineage>
</organism>
<keyword evidence="3 10" id="KW-0328">Glycosyltransferase</keyword>
<keyword evidence="5" id="KW-0812">Transmembrane</keyword>
<evidence type="ECO:0000256" key="4">
    <source>
        <dbReference type="ARBA" id="ARBA00022679"/>
    </source>
</evidence>
<keyword evidence="6" id="KW-0735">Signal-anchor</keyword>
<dbReference type="OrthoDB" id="5964716at2759"/>
<dbReference type="GO" id="GO:0000139">
    <property type="term" value="C:Golgi membrane"/>
    <property type="evidence" value="ECO:0007669"/>
    <property type="project" value="UniProtKB-SubCell"/>
</dbReference>
<protein>
    <recommendedName>
        <fullName evidence="10">Hexosyltransferase</fullName>
        <ecNumber evidence="10">2.4.1.-</ecNumber>
    </recommendedName>
</protein>
<evidence type="ECO:0000256" key="7">
    <source>
        <dbReference type="ARBA" id="ARBA00022989"/>
    </source>
</evidence>
<keyword evidence="7" id="KW-1133">Transmembrane helix</keyword>
<comment type="subcellular location">
    <subcellularLocation>
        <location evidence="1 10">Golgi apparatus membrane</location>
        <topology evidence="1 10">Single-pass type II membrane protein</topology>
    </subcellularLocation>
</comment>
<evidence type="ECO:0000256" key="3">
    <source>
        <dbReference type="ARBA" id="ARBA00022676"/>
    </source>
</evidence>
<keyword evidence="8 10" id="KW-0333">Golgi apparatus</keyword>
<evidence type="ECO:0000256" key="6">
    <source>
        <dbReference type="ARBA" id="ARBA00022968"/>
    </source>
</evidence>
<accession>A0A0C2J766</accession>
<evidence type="ECO:0000313" key="11">
    <source>
        <dbReference type="EMBL" id="KII64993.1"/>
    </source>
</evidence>
<dbReference type="InterPro" id="IPR002659">
    <property type="entry name" value="Glyco_trans_31"/>
</dbReference>
<comment type="caution">
    <text evidence="11">The sequence shown here is derived from an EMBL/GenBank/DDBJ whole genome shotgun (WGS) entry which is preliminary data.</text>
</comment>
<dbReference type="SUPFAM" id="SSF53448">
    <property type="entry name" value="Nucleotide-diphospho-sugar transferases"/>
    <property type="match status" value="1"/>
</dbReference>
<keyword evidence="9" id="KW-0472">Membrane</keyword>
<dbReference type="Pfam" id="PF01762">
    <property type="entry name" value="Galactosyl_T"/>
    <property type="match status" value="1"/>
</dbReference>
<sequence length="401" mass="46926">MFARKFARLVYPRVYLWMGTKLLTSNSRNFYEYIKISAYFDMKKVLPILAFLSKKTMIVLKFSILFLCLYVVLRVANHRHFAIVVSGKSNAPITNISHGQYNFYDLDYFPSFITISELFRPGPFPLNDSLIDQMVLHTKSVFEKNCHDTTELVVFIISGPHNFDMRQNIRNALGKDSPHSHVLNNSKPTKEHCTLFSIGYTSDVRLNQQVDWEAYTKGDVIRVPLIESYRETAHKIILTLFLLNKMKGSFQYILKIDDDIFVRINKLLPYIRKLTESQVFIGHVAKNKGRVRDPKHKWYVSDLDYPDKVYKPYVLGFSELFRRNIIDRLAAQHSKTHLIPMEDIHISYLVNKLGYNLTNEPRFYYCNNPQNCRNRFVVDIGKNIQNRNKLIASIQSEQDST</sequence>
<dbReference type="AlphaFoldDB" id="A0A0C2J766"/>
<keyword evidence="4 11" id="KW-0808">Transferase</keyword>
<dbReference type="GO" id="GO:0016758">
    <property type="term" value="F:hexosyltransferase activity"/>
    <property type="evidence" value="ECO:0007669"/>
    <property type="project" value="InterPro"/>
</dbReference>
<dbReference type="GO" id="GO:0006493">
    <property type="term" value="P:protein O-linked glycosylation"/>
    <property type="evidence" value="ECO:0007669"/>
    <property type="project" value="TreeGrafter"/>
</dbReference>
<dbReference type="Gene3D" id="3.90.550.50">
    <property type="match status" value="1"/>
</dbReference>
<dbReference type="OMA" id="ANHRHFA"/>
<evidence type="ECO:0000313" key="12">
    <source>
        <dbReference type="Proteomes" id="UP000031668"/>
    </source>
</evidence>
<keyword evidence="12" id="KW-1185">Reference proteome</keyword>
<comment type="similarity">
    <text evidence="2 10">Belongs to the glycosyltransferase 31 family.</text>
</comment>
<evidence type="ECO:0000256" key="1">
    <source>
        <dbReference type="ARBA" id="ARBA00004323"/>
    </source>
</evidence>
<gene>
    <name evidence="11" type="ORF">RF11_05969</name>
</gene>
<dbReference type="InterPro" id="IPR029044">
    <property type="entry name" value="Nucleotide-diphossugar_trans"/>
</dbReference>
<dbReference type="EMBL" id="JWZT01004047">
    <property type="protein sequence ID" value="KII64993.1"/>
    <property type="molecule type" value="Genomic_DNA"/>
</dbReference>
<evidence type="ECO:0000256" key="10">
    <source>
        <dbReference type="RuleBase" id="RU363063"/>
    </source>
</evidence>
<name>A0A0C2J766_THEKT</name>
<evidence type="ECO:0000256" key="8">
    <source>
        <dbReference type="ARBA" id="ARBA00023034"/>
    </source>
</evidence>
<proteinExistence type="inferred from homology"/>
<dbReference type="PANTHER" id="PTHR11214:SF3">
    <property type="entry name" value="BETA-1,3-GALACTOSYLTRANSFERASE 6"/>
    <property type="match status" value="1"/>
</dbReference>
<reference evidence="11 12" key="1">
    <citation type="journal article" date="2014" name="Genome Biol. Evol.">
        <title>The genome of the myxosporean Thelohanellus kitauei shows adaptations to nutrient acquisition within its fish host.</title>
        <authorList>
            <person name="Yang Y."/>
            <person name="Xiong J."/>
            <person name="Zhou Z."/>
            <person name="Huo F."/>
            <person name="Miao W."/>
            <person name="Ran C."/>
            <person name="Liu Y."/>
            <person name="Zhang J."/>
            <person name="Feng J."/>
            <person name="Wang M."/>
            <person name="Wang M."/>
            <person name="Wang L."/>
            <person name="Yao B."/>
        </authorList>
    </citation>
    <scope>NUCLEOTIDE SEQUENCE [LARGE SCALE GENOMIC DNA]</scope>
    <source>
        <strain evidence="11">Wuqing</strain>
    </source>
</reference>